<feature type="domain" description="Glycosyl transferase family 1" evidence="5">
    <location>
        <begin position="352"/>
        <end position="476"/>
    </location>
</feature>
<dbReference type="PANTHER" id="PTHR45825:SF11">
    <property type="entry name" value="ALPHA AMYLASE DOMAIN-CONTAINING PROTEIN"/>
    <property type="match status" value="1"/>
</dbReference>
<accession>A0A975DJW6</accession>
<keyword evidence="3" id="KW-0328">Glycosyltransferase</keyword>
<dbReference type="Proteomes" id="UP000664904">
    <property type="component" value="Plasmid unnamed5"/>
</dbReference>
<dbReference type="PANTHER" id="PTHR45825">
    <property type="entry name" value="GRANULE-BOUND STARCH SYNTHASE 1, CHLOROPLASTIC/AMYLOPLASTIC"/>
    <property type="match status" value="1"/>
</dbReference>
<reference evidence="7" key="1">
    <citation type="submission" date="2021-03" db="EMBL/GenBank/DDBJ databases">
        <title>Complete Genome of Pseudoalteromonas xiamenensis STKMTI.2, a new potential marine bacterium producing anti-Vibrio compounds.</title>
        <authorList>
            <person name="Handayani D.P."/>
            <person name="Isnansetyo A."/>
            <person name="Istiqomah I."/>
            <person name="Jumina J."/>
        </authorList>
    </citation>
    <scope>NUCLEOTIDE SEQUENCE</scope>
    <source>
        <strain evidence="7">STKMTI.2</strain>
        <plasmid evidence="7">unnamed5</plasmid>
    </source>
</reference>
<dbReference type="SUPFAM" id="SSF53756">
    <property type="entry name" value="UDP-Glycosyltransferase/glycogen phosphorylase"/>
    <property type="match status" value="1"/>
</dbReference>
<dbReference type="KEGG" id="pxi:J5O05_20095"/>
<evidence type="ECO:0000313" key="8">
    <source>
        <dbReference type="Proteomes" id="UP000664904"/>
    </source>
</evidence>
<evidence type="ECO:0000256" key="3">
    <source>
        <dbReference type="ARBA" id="ARBA00022676"/>
    </source>
</evidence>
<dbReference type="Pfam" id="PF08323">
    <property type="entry name" value="Glyco_transf_5"/>
    <property type="match status" value="1"/>
</dbReference>
<evidence type="ECO:0000256" key="2">
    <source>
        <dbReference type="ARBA" id="ARBA00012588"/>
    </source>
</evidence>
<dbReference type="RefSeq" id="WP_208844732.1">
    <property type="nucleotide sequence ID" value="NZ_CP072135.1"/>
</dbReference>
<evidence type="ECO:0000313" key="7">
    <source>
        <dbReference type="EMBL" id="QTH73113.1"/>
    </source>
</evidence>
<keyword evidence="4" id="KW-0808">Transferase</keyword>
<keyword evidence="7" id="KW-0614">Plasmid</keyword>
<evidence type="ECO:0000259" key="5">
    <source>
        <dbReference type="Pfam" id="PF00534"/>
    </source>
</evidence>
<geneLocation type="plasmid" evidence="7 8">
    <name>unnamed5</name>
</geneLocation>
<evidence type="ECO:0000256" key="4">
    <source>
        <dbReference type="ARBA" id="ARBA00022679"/>
    </source>
</evidence>
<dbReference type="InterPro" id="IPR001296">
    <property type="entry name" value="Glyco_trans_1"/>
</dbReference>
<sequence>MHIVMVAAENDALPNCKVGGVADVVRDIPKALAGFEHQVSVIVPDYGQTSLTRQFVADIAVPFRQHLETATLWKVSSVGCNVSQYVVGHSLFSQHGGDIYCNDEGFRPFATDATKFAFFSAAVCEVLEHKLIPDADVVHLHDWHAATVATLARFSRRFEHLASKRLVYTVHNLALQGIRPFKGDDSSLEAWFPTLSYDGRSICDHSAPHCYNPMRAGIQLCDKVHVVSPTYAKEVMNPSVPEHGFFGGERLEVDMQEASHVGKLAGIINGCDYSTGSPGTETLADFLGQSEEQIFRWMAKFGELKSTYYIAHQRISQWLKEDFSGPLITSVGRLTDQKAFLLRQPLNSGITLDALADVVSQCDGRMVILGSGDGHIEYLFTQVMARHKNVLFLNGYGQGIGDMLYHLGDIFLMPSSFEPCGISQMLAMRAGQPCVVHQVGGLADTVKHGATGYTFSGYNIDEQVHNLIEVFKEAVNDAAQNNERYQHIKDSAQSQRFEWHFIAEQYLHLLYH</sequence>
<protein>
    <recommendedName>
        <fullName evidence="2">starch synthase</fullName>
        <ecNumber evidence="2">2.4.1.21</ecNumber>
    </recommendedName>
</protein>
<dbReference type="EC" id="2.4.1.21" evidence="2"/>
<keyword evidence="8" id="KW-1185">Reference proteome</keyword>
<evidence type="ECO:0000259" key="6">
    <source>
        <dbReference type="Pfam" id="PF08323"/>
    </source>
</evidence>
<evidence type="ECO:0000256" key="1">
    <source>
        <dbReference type="ARBA" id="ARBA00001478"/>
    </source>
</evidence>
<dbReference type="GO" id="GO:0005829">
    <property type="term" value="C:cytosol"/>
    <property type="evidence" value="ECO:0007669"/>
    <property type="project" value="TreeGrafter"/>
</dbReference>
<dbReference type="GO" id="GO:0009011">
    <property type="term" value="F:alpha-1,4-glucan glucosyltransferase (ADP-glucose donor) activity"/>
    <property type="evidence" value="ECO:0007669"/>
    <property type="project" value="UniProtKB-EC"/>
</dbReference>
<proteinExistence type="predicted"/>
<comment type="catalytic activity">
    <reaction evidence="1">
        <text>[(1-&gt;4)-alpha-D-glucosyl](n) + ADP-alpha-D-glucose = [(1-&gt;4)-alpha-D-glucosyl](n+1) + ADP + H(+)</text>
        <dbReference type="Rhea" id="RHEA:18189"/>
        <dbReference type="Rhea" id="RHEA-COMP:9584"/>
        <dbReference type="Rhea" id="RHEA-COMP:9587"/>
        <dbReference type="ChEBI" id="CHEBI:15378"/>
        <dbReference type="ChEBI" id="CHEBI:15444"/>
        <dbReference type="ChEBI" id="CHEBI:57498"/>
        <dbReference type="ChEBI" id="CHEBI:456216"/>
        <dbReference type="EC" id="2.4.1.21"/>
    </reaction>
</comment>
<dbReference type="Pfam" id="PF00534">
    <property type="entry name" value="Glycos_transf_1"/>
    <property type="match status" value="1"/>
</dbReference>
<dbReference type="Gene3D" id="3.40.50.2000">
    <property type="entry name" value="Glycogen Phosphorylase B"/>
    <property type="match status" value="2"/>
</dbReference>
<feature type="domain" description="Starch synthase catalytic" evidence="6">
    <location>
        <begin position="2"/>
        <end position="246"/>
    </location>
</feature>
<dbReference type="InterPro" id="IPR013534">
    <property type="entry name" value="Starch_synth_cat_dom"/>
</dbReference>
<dbReference type="AlphaFoldDB" id="A0A975DJW6"/>
<organism evidence="7 8">
    <name type="scientific">Pseudoalteromonas xiamenensis</name>
    <dbReference type="NCBI Taxonomy" id="882626"/>
    <lineage>
        <taxon>Bacteria</taxon>
        <taxon>Pseudomonadati</taxon>
        <taxon>Pseudomonadota</taxon>
        <taxon>Gammaproteobacteria</taxon>
        <taxon>Alteromonadales</taxon>
        <taxon>Pseudoalteromonadaceae</taxon>
        <taxon>Pseudoalteromonas</taxon>
    </lineage>
</organism>
<dbReference type="GO" id="GO:0005978">
    <property type="term" value="P:glycogen biosynthetic process"/>
    <property type="evidence" value="ECO:0007669"/>
    <property type="project" value="TreeGrafter"/>
</dbReference>
<dbReference type="EMBL" id="CP072135">
    <property type="protein sequence ID" value="QTH73113.1"/>
    <property type="molecule type" value="Genomic_DNA"/>
</dbReference>
<name>A0A975DJW6_9GAMM</name>
<gene>
    <name evidence="7" type="ORF">J5O05_20095</name>
</gene>